<feature type="compositionally biased region" description="Basic and acidic residues" evidence="3">
    <location>
        <begin position="115"/>
        <end position="134"/>
    </location>
</feature>
<evidence type="ECO:0000313" key="6">
    <source>
        <dbReference type="Proteomes" id="UP001648503"/>
    </source>
</evidence>
<dbReference type="Proteomes" id="UP001648503">
    <property type="component" value="Unassembled WGS sequence"/>
</dbReference>
<feature type="region of interest" description="Disordered" evidence="3">
    <location>
        <begin position="14"/>
        <end position="179"/>
    </location>
</feature>
<feature type="compositionally biased region" description="Basic and acidic residues" evidence="3">
    <location>
        <begin position="56"/>
        <end position="78"/>
    </location>
</feature>
<dbReference type="SMART" id="SM01233">
    <property type="entry name" value="HABP4_PAI-RBP1"/>
    <property type="match status" value="1"/>
</dbReference>
<dbReference type="PANTHER" id="PTHR12299:SF17">
    <property type="entry name" value="AT19571P-RELATED"/>
    <property type="match status" value="1"/>
</dbReference>
<protein>
    <recommendedName>
        <fullName evidence="4">Hyaluronan/mRNA-binding protein domain-containing protein</fullName>
    </recommendedName>
</protein>
<feature type="compositionally biased region" description="Basic and acidic residues" evidence="3">
    <location>
        <begin position="279"/>
        <end position="296"/>
    </location>
</feature>
<comment type="subcellular location">
    <subcellularLocation>
        <location evidence="1">Cytoplasm</location>
    </subcellularLocation>
</comment>
<feature type="compositionally biased region" description="Polar residues" evidence="3">
    <location>
        <begin position="98"/>
        <end position="113"/>
    </location>
</feature>
<feature type="compositionally biased region" description="Gly residues" evidence="3">
    <location>
        <begin position="297"/>
        <end position="319"/>
    </location>
</feature>
<accession>A0ABQ8FHR9</accession>
<gene>
    <name evidence="5" type="ORF">BASA50_003539</name>
</gene>
<dbReference type="InterPro" id="IPR019084">
    <property type="entry name" value="STM1-like_N"/>
</dbReference>
<keyword evidence="2" id="KW-0963">Cytoplasm</keyword>
<feature type="domain" description="Hyaluronan/mRNA-binding protein" evidence="4">
    <location>
        <begin position="126"/>
        <end position="224"/>
    </location>
</feature>
<dbReference type="InterPro" id="IPR039764">
    <property type="entry name" value="HABP4/SERBP1-like"/>
</dbReference>
<evidence type="ECO:0000256" key="2">
    <source>
        <dbReference type="ARBA" id="ARBA00022490"/>
    </source>
</evidence>
<sequence length="339" mass="35890">MSESVVSKNLFALLGDDNDADGGLPSAGPVSKAAAPQKTTAAAKPAAKSAAPQKHFPQDKKAVALEGDARQPRGERGSSRGNTAGRQVNRRNPGPPQETGNFEQAPERSTSSAVRPERHGVRGGRSGREHDRRSGAGNYKAGEKKDVAGKGTWGDAVTAEVDQNGTPNPAMDSEEAVAEDAVVEPMVVQEADPEDSFMTLEQFIANKKKAAPLVEVATRKANEGVDEAKWKNVTKIEKSDEEFFSDLKKPVSTASRKNKEKTAKDTVEIQQVFAPVPRDNARFERGDRSERSDRGSSRGGARGGAQRGARGGAQRGARGGHSAQVNVADLTAFPSLGSN</sequence>
<evidence type="ECO:0000259" key="4">
    <source>
        <dbReference type="SMART" id="SM01233"/>
    </source>
</evidence>
<comment type="caution">
    <text evidence="5">The sequence shown here is derived from an EMBL/GenBank/DDBJ whole genome shotgun (WGS) entry which is preliminary data.</text>
</comment>
<dbReference type="Gene3D" id="6.10.140.1040">
    <property type="match status" value="1"/>
</dbReference>
<dbReference type="PANTHER" id="PTHR12299">
    <property type="entry name" value="HYALURONIC ACID-BINDING PROTEIN 4"/>
    <property type="match status" value="1"/>
</dbReference>
<evidence type="ECO:0000313" key="5">
    <source>
        <dbReference type="EMBL" id="KAH6598500.1"/>
    </source>
</evidence>
<feature type="compositionally biased region" description="Low complexity" evidence="3">
    <location>
        <begin position="31"/>
        <end position="54"/>
    </location>
</feature>
<dbReference type="Pfam" id="PF04774">
    <property type="entry name" value="HABP4_PAI-RBP1"/>
    <property type="match status" value="1"/>
</dbReference>
<feature type="region of interest" description="Disordered" evidence="3">
    <location>
        <begin position="241"/>
        <end position="339"/>
    </location>
</feature>
<dbReference type="InterPro" id="IPR006861">
    <property type="entry name" value="HABP4_PAIRBP1-bd"/>
</dbReference>
<reference evidence="5 6" key="1">
    <citation type="submission" date="2021-02" db="EMBL/GenBank/DDBJ databases">
        <title>Variation within the Batrachochytrium salamandrivorans European outbreak.</title>
        <authorList>
            <person name="Kelly M."/>
            <person name="Pasmans F."/>
            <person name="Shea T.P."/>
            <person name="Munoz J.F."/>
            <person name="Carranza S."/>
            <person name="Cuomo C.A."/>
            <person name="Martel A."/>
        </authorList>
    </citation>
    <scope>NUCLEOTIDE SEQUENCE [LARGE SCALE GENOMIC DNA]</scope>
    <source>
        <strain evidence="5 6">AMFP18/2</strain>
    </source>
</reference>
<dbReference type="Pfam" id="PF09598">
    <property type="entry name" value="Stm1_N"/>
    <property type="match status" value="1"/>
</dbReference>
<evidence type="ECO:0000256" key="1">
    <source>
        <dbReference type="ARBA" id="ARBA00004496"/>
    </source>
</evidence>
<proteinExistence type="predicted"/>
<name>A0ABQ8FHR9_9FUNG</name>
<keyword evidence="6" id="KW-1185">Reference proteome</keyword>
<dbReference type="EMBL" id="JAFCIX010000102">
    <property type="protein sequence ID" value="KAH6598500.1"/>
    <property type="molecule type" value="Genomic_DNA"/>
</dbReference>
<organism evidence="5 6">
    <name type="scientific">Batrachochytrium salamandrivorans</name>
    <dbReference type="NCBI Taxonomy" id="1357716"/>
    <lineage>
        <taxon>Eukaryota</taxon>
        <taxon>Fungi</taxon>
        <taxon>Fungi incertae sedis</taxon>
        <taxon>Chytridiomycota</taxon>
        <taxon>Chytridiomycota incertae sedis</taxon>
        <taxon>Chytridiomycetes</taxon>
        <taxon>Rhizophydiales</taxon>
        <taxon>Rhizophydiales incertae sedis</taxon>
        <taxon>Batrachochytrium</taxon>
    </lineage>
</organism>
<evidence type="ECO:0000256" key="3">
    <source>
        <dbReference type="SAM" id="MobiDB-lite"/>
    </source>
</evidence>